<proteinExistence type="inferred from homology"/>
<evidence type="ECO:0000256" key="2">
    <source>
        <dbReference type="ARBA" id="ARBA00009142"/>
    </source>
</evidence>
<evidence type="ECO:0000256" key="8">
    <source>
        <dbReference type="RuleBase" id="RU363041"/>
    </source>
</evidence>
<dbReference type="PANTHER" id="PTHR30269:SF0">
    <property type="entry name" value="MEMBRANE TRANSPORTER PROTEIN YFCA-RELATED"/>
    <property type="match status" value="1"/>
</dbReference>
<evidence type="ECO:0000256" key="4">
    <source>
        <dbReference type="ARBA" id="ARBA00022475"/>
    </source>
</evidence>
<feature type="transmembrane region" description="Helical" evidence="8">
    <location>
        <begin position="75"/>
        <end position="98"/>
    </location>
</feature>
<keyword evidence="4 8" id="KW-1003">Cell membrane</keyword>
<organism evidence="9 10">
    <name type="scientific">Lacticaseibacillus suilingensis</name>
    <dbReference type="NCBI Taxonomy" id="2799577"/>
    <lineage>
        <taxon>Bacteria</taxon>
        <taxon>Bacillati</taxon>
        <taxon>Bacillota</taxon>
        <taxon>Bacilli</taxon>
        <taxon>Lactobacillales</taxon>
        <taxon>Lactobacillaceae</taxon>
        <taxon>Lacticaseibacillus</taxon>
    </lineage>
</organism>
<dbReference type="PANTHER" id="PTHR30269">
    <property type="entry name" value="TRANSMEMBRANE PROTEIN YFCA"/>
    <property type="match status" value="1"/>
</dbReference>
<accession>A0ABW4BE34</accession>
<dbReference type="Proteomes" id="UP001597199">
    <property type="component" value="Unassembled WGS sequence"/>
</dbReference>
<dbReference type="InterPro" id="IPR052017">
    <property type="entry name" value="TSUP"/>
</dbReference>
<evidence type="ECO:0000313" key="10">
    <source>
        <dbReference type="Proteomes" id="UP001597199"/>
    </source>
</evidence>
<evidence type="ECO:0000256" key="3">
    <source>
        <dbReference type="ARBA" id="ARBA00022448"/>
    </source>
</evidence>
<keyword evidence="7 8" id="KW-0472">Membrane</keyword>
<comment type="similarity">
    <text evidence="2 8">Belongs to the 4-toluene sulfonate uptake permease (TSUP) (TC 2.A.102) family.</text>
</comment>
<gene>
    <name evidence="9" type="ORF">ACFQ41_05395</name>
</gene>
<feature type="transmembrane region" description="Helical" evidence="8">
    <location>
        <begin position="204"/>
        <end position="226"/>
    </location>
</feature>
<feature type="transmembrane region" description="Helical" evidence="8">
    <location>
        <begin position="43"/>
        <end position="63"/>
    </location>
</feature>
<dbReference type="EMBL" id="JBHTOA010000023">
    <property type="protein sequence ID" value="MFD1398736.1"/>
    <property type="molecule type" value="Genomic_DNA"/>
</dbReference>
<comment type="subcellular location">
    <subcellularLocation>
        <location evidence="1 8">Cell membrane</location>
        <topology evidence="1 8">Multi-pass membrane protein</topology>
    </subcellularLocation>
</comment>
<dbReference type="InterPro" id="IPR002781">
    <property type="entry name" value="TM_pro_TauE-like"/>
</dbReference>
<keyword evidence="5 8" id="KW-0812">Transmembrane</keyword>
<keyword evidence="3" id="KW-0813">Transport</keyword>
<dbReference type="RefSeq" id="WP_204118752.1">
    <property type="nucleotide sequence ID" value="NZ_BOLV01000007.1"/>
</dbReference>
<keyword evidence="6 8" id="KW-1133">Transmembrane helix</keyword>
<dbReference type="Pfam" id="PF01925">
    <property type="entry name" value="TauE"/>
    <property type="match status" value="1"/>
</dbReference>
<feature type="transmembrane region" description="Helical" evidence="8">
    <location>
        <begin position="143"/>
        <end position="168"/>
    </location>
</feature>
<keyword evidence="10" id="KW-1185">Reference proteome</keyword>
<comment type="caution">
    <text evidence="9">The sequence shown here is derived from an EMBL/GenBank/DDBJ whole genome shotgun (WGS) entry which is preliminary data.</text>
</comment>
<name>A0ABW4BE34_9LACO</name>
<evidence type="ECO:0000256" key="7">
    <source>
        <dbReference type="ARBA" id="ARBA00023136"/>
    </source>
</evidence>
<reference evidence="10" key="1">
    <citation type="journal article" date="2019" name="Int. J. Syst. Evol. Microbiol.">
        <title>The Global Catalogue of Microorganisms (GCM) 10K type strain sequencing project: providing services to taxonomists for standard genome sequencing and annotation.</title>
        <authorList>
            <consortium name="The Broad Institute Genomics Platform"/>
            <consortium name="The Broad Institute Genome Sequencing Center for Infectious Disease"/>
            <person name="Wu L."/>
            <person name="Ma J."/>
        </authorList>
    </citation>
    <scope>NUCLEOTIDE SEQUENCE [LARGE SCALE GENOMIC DNA]</scope>
    <source>
        <strain evidence="10">CCM 9110</strain>
    </source>
</reference>
<evidence type="ECO:0000256" key="6">
    <source>
        <dbReference type="ARBA" id="ARBA00022989"/>
    </source>
</evidence>
<evidence type="ECO:0000256" key="5">
    <source>
        <dbReference type="ARBA" id="ARBA00022692"/>
    </source>
</evidence>
<feature type="transmembrane region" description="Helical" evidence="8">
    <location>
        <begin position="232"/>
        <end position="251"/>
    </location>
</feature>
<sequence>MNPILLTLILLLTGVAGGLISSTAGMASLVTYPVLLALGVPPVSANVTNTAAMIFTGVGSGLASTQELSAHRKMMWQVGVWAVIGGIVGALILAVAPASSFEKVVPFLIAIAGVLMLSSLRQKPAPEQVGHTVRGWRLVGRNFLIFLVGVYIGYFGASAGVMMLSILAVTLPVSFAVSNALKNFATLLTNIVSLVIYAFTTKVYWLMVIPLGLGMFAGGLLGPVVVRHVSNHLIRLLIGIGAFALAGYFFYTAYLQ</sequence>
<evidence type="ECO:0000313" key="9">
    <source>
        <dbReference type="EMBL" id="MFD1398736.1"/>
    </source>
</evidence>
<feature type="transmembrane region" description="Helical" evidence="8">
    <location>
        <begin position="104"/>
        <end position="122"/>
    </location>
</feature>
<protein>
    <recommendedName>
        <fullName evidence="8">Probable membrane transporter protein</fullName>
    </recommendedName>
</protein>
<evidence type="ECO:0000256" key="1">
    <source>
        <dbReference type="ARBA" id="ARBA00004651"/>
    </source>
</evidence>